<dbReference type="Proteomes" id="UP000695562">
    <property type="component" value="Unassembled WGS sequence"/>
</dbReference>
<gene>
    <name evidence="13" type="ORF">CYY_004550</name>
</gene>
<evidence type="ECO:0000256" key="9">
    <source>
        <dbReference type="ARBA" id="ARBA00048679"/>
    </source>
</evidence>
<comment type="caution">
    <text evidence="13">The sequence shown here is derived from an EMBL/GenBank/DDBJ whole genome shotgun (WGS) entry which is preliminary data.</text>
</comment>
<feature type="compositionally biased region" description="Basic and acidic residues" evidence="11">
    <location>
        <begin position="16"/>
        <end position="25"/>
    </location>
</feature>
<dbReference type="EMBL" id="AJWJ01000163">
    <property type="protein sequence ID" value="KAF2074147.1"/>
    <property type="molecule type" value="Genomic_DNA"/>
</dbReference>
<dbReference type="InterPro" id="IPR008271">
    <property type="entry name" value="Ser/Thr_kinase_AS"/>
</dbReference>
<proteinExistence type="inferred from homology"/>
<accession>A0A8J4V512</accession>
<evidence type="ECO:0000256" key="7">
    <source>
        <dbReference type="ARBA" id="ARBA00022840"/>
    </source>
</evidence>
<feature type="binding site" evidence="10">
    <location>
        <position position="134"/>
    </location>
    <ligand>
        <name>ATP</name>
        <dbReference type="ChEBI" id="CHEBI:30616"/>
    </ligand>
</feature>
<dbReference type="PANTHER" id="PTHR24356:SF232">
    <property type="entry name" value="3-PHOSPHOINOSITIDE-DEPENDENT PROTEIN KINASE B"/>
    <property type="match status" value="1"/>
</dbReference>
<keyword evidence="3" id="KW-0723">Serine/threonine-protein kinase</keyword>
<evidence type="ECO:0000256" key="1">
    <source>
        <dbReference type="ARBA" id="ARBA00010006"/>
    </source>
</evidence>
<reference evidence="13" key="1">
    <citation type="submission" date="2020-01" db="EMBL/GenBank/DDBJ databases">
        <title>Development of genomics and gene disruption for Polysphondylium violaceum indicates a role for the polyketide synthase stlB in stalk morphogenesis.</title>
        <authorList>
            <person name="Narita B."/>
            <person name="Kawabe Y."/>
            <person name="Kin K."/>
            <person name="Saito T."/>
            <person name="Gibbs R."/>
            <person name="Kuspa A."/>
            <person name="Muzny D."/>
            <person name="Queller D."/>
            <person name="Richards S."/>
            <person name="Strassman J."/>
            <person name="Sucgang R."/>
            <person name="Worley K."/>
            <person name="Schaap P."/>
        </authorList>
    </citation>
    <scope>NUCLEOTIDE SEQUENCE</scope>
    <source>
        <strain evidence="13">QSvi11</strain>
    </source>
</reference>
<dbReference type="InterPro" id="IPR033931">
    <property type="entry name" value="PDK1-typ_PH"/>
</dbReference>
<dbReference type="InterPro" id="IPR039046">
    <property type="entry name" value="PDPK1"/>
</dbReference>
<dbReference type="PROSITE" id="PS50011">
    <property type="entry name" value="PROTEIN_KINASE_DOM"/>
    <property type="match status" value="1"/>
</dbReference>
<feature type="region of interest" description="Disordered" evidence="11">
    <location>
        <begin position="362"/>
        <end position="487"/>
    </location>
</feature>
<evidence type="ECO:0000256" key="5">
    <source>
        <dbReference type="ARBA" id="ARBA00022741"/>
    </source>
</evidence>
<evidence type="ECO:0000256" key="3">
    <source>
        <dbReference type="ARBA" id="ARBA00022527"/>
    </source>
</evidence>
<feature type="compositionally biased region" description="Low complexity" evidence="11">
    <location>
        <begin position="33"/>
        <end position="46"/>
    </location>
</feature>
<dbReference type="Gene3D" id="2.30.29.30">
    <property type="entry name" value="Pleckstrin-homology domain (PH domain)/Phosphotyrosine-binding domain (PTB)"/>
    <property type="match status" value="1"/>
</dbReference>
<dbReference type="InterPro" id="IPR050236">
    <property type="entry name" value="Ser_Thr_kinase_AGC"/>
</dbReference>
<keyword evidence="4" id="KW-0808">Transferase</keyword>
<evidence type="ECO:0000256" key="2">
    <source>
        <dbReference type="ARBA" id="ARBA00012513"/>
    </source>
</evidence>
<feature type="compositionally biased region" description="Low complexity" evidence="11">
    <location>
        <begin position="397"/>
        <end position="411"/>
    </location>
</feature>
<evidence type="ECO:0000256" key="6">
    <source>
        <dbReference type="ARBA" id="ARBA00022777"/>
    </source>
</evidence>
<evidence type="ECO:0000259" key="12">
    <source>
        <dbReference type="PROSITE" id="PS50011"/>
    </source>
</evidence>
<dbReference type="AlphaFoldDB" id="A0A8J4V512"/>
<evidence type="ECO:0000256" key="8">
    <source>
        <dbReference type="ARBA" id="ARBA00047899"/>
    </source>
</evidence>
<feature type="compositionally biased region" description="Basic and acidic residues" evidence="11">
    <location>
        <begin position="47"/>
        <end position="61"/>
    </location>
</feature>
<keyword evidence="6" id="KW-0418">Kinase</keyword>
<dbReference type="InterPro" id="IPR000719">
    <property type="entry name" value="Prot_kinase_dom"/>
</dbReference>
<feature type="domain" description="Protein kinase" evidence="12">
    <location>
        <begin position="96"/>
        <end position="349"/>
    </location>
</feature>
<feature type="compositionally biased region" description="Pro residues" evidence="11">
    <location>
        <begin position="364"/>
        <end position="374"/>
    </location>
</feature>
<evidence type="ECO:0000256" key="11">
    <source>
        <dbReference type="SAM" id="MobiDB-lite"/>
    </source>
</evidence>
<keyword evidence="14" id="KW-1185">Reference proteome</keyword>
<comment type="catalytic activity">
    <reaction evidence="9">
        <text>L-seryl-[protein] + ATP = O-phospho-L-seryl-[protein] + ADP + H(+)</text>
        <dbReference type="Rhea" id="RHEA:17989"/>
        <dbReference type="Rhea" id="RHEA-COMP:9863"/>
        <dbReference type="Rhea" id="RHEA-COMP:11604"/>
        <dbReference type="ChEBI" id="CHEBI:15378"/>
        <dbReference type="ChEBI" id="CHEBI:29999"/>
        <dbReference type="ChEBI" id="CHEBI:30616"/>
        <dbReference type="ChEBI" id="CHEBI:83421"/>
        <dbReference type="ChEBI" id="CHEBI:456216"/>
        <dbReference type="EC" id="2.7.11.1"/>
    </reaction>
</comment>
<feature type="compositionally biased region" description="Low complexity" evidence="11">
    <location>
        <begin position="70"/>
        <end position="88"/>
    </location>
</feature>
<sequence length="618" mass="69802">MIDTGNDSNEAIDSGTNKDQEHQSSVDELNEMVTVTTITTTTTTTTKKNDEPKQQEQHKEEDNDDNSVKTQTQQNTNTTPSSATNTPTIKKNRSDFDFIKTIGKGSFGKVKLVIEKETGKGYAAKILNKKLIIKEKKAKYVNTEKTILDSLDHPNIVKLYYTFQDENDLYFILEYCPNGDLLDQIKDAGCFEIKVAQFYAAEIIVAIEYLHSKGIAHRDLKPENILLGKNMHLKISDFGSAKVLGNDPRTRSGSFCGTAEYVCPELLTEKSAGKQADIWSFGCIMYQLISGKLPFKGFNEYQTFQLIIKRELIFPQNFDPVAQDLINKLICLDPFERLSIADIKNHAFFEGIEWDQLSKQDPPVIIPIEPPSPCSSPNSTRKKRSMSAHTIGSPLLIQQQQEQQKQTIIDQKSQQNVCSPRSAVNNGNPATTTTTTSSNQNPIRPLLQRERSSTLQHTPTTVKPIMFDRTSSTSSTPPLSPGLQSPRVYLKPNNISTLDKEKRKQLKDQQMLELSVWNRFLLPTDEIILACVLTEKRTGLISKKRQLIITDTPRIFYVDPIKLIQKGEIGVDLSLSAQYKSNKHFIITSKGRSRHFYDNGCQSKQWVDMINDLKTLLK</sequence>
<protein>
    <recommendedName>
        <fullName evidence="2">non-specific serine/threonine protein kinase</fullName>
        <ecNumber evidence="2">2.7.11.1</ecNumber>
    </recommendedName>
</protein>
<dbReference type="GO" id="GO:0035556">
    <property type="term" value="P:intracellular signal transduction"/>
    <property type="evidence" value="ECO:0007669"/>
    <property type="project" value="TreeGrafter"/>
</dbReference>
<dbReference type="GO" id="GO:0005524">
    <property type="term" value="F:ATP binding"/>
    <property type="evidence" value="ECO:0007669"/>
    <property type="project" value="UniProtKB-UniRule"/>
</dbReference>
<organism evidence="13 14">
    <name type="scientific">Polysphondylium violaceum</name>
    <dbReference type="NCBI Taxonomy" id="133409"/>
    <lineage>
        <taxon>Eukaryota</taxon>
        <taxon>Amoebozoa</taxon>
        <taxon>Evosea</taxon>
        <taxon>Eumycetozoa</taxon>
        <taxon>Dictyostelia</taxon>
        <taxon>Dictyosteliales</taxon>
        <taxon>Dictyosteliaceae</taxon>
        <taxon>Polysphondylium</taxon>
    </lineage>
</organism>
<comment type="catalytic activity">
    <reaction evidence="8">
        <text>L-threonyl-[protein] + ATP = O-phospho-L-threonyl-[protein] + ADP + H(+)</text>
        <dbReference type="Rhea" id="RHEA:46608"/>
        <dbReference type="Rhea" id="RHEA-COMP:11060"/>
        <dbReference type="Rhea" id="RHEA-COMP:11605"/>
        <dbReference type="ChEBI" id="CHEBI:15378"/>
        <dbReference type="ChEBI" id="CHEBI:30013"/>
        <dbReference type="ChEBI" id="CHEBI:30616"/>
        <dbReference type="ChEBI" id="CHEBI:61977"/>
        <dbReference type="ChEBI" id="CHEBI:456216"/>
        <dbReference type="EC" id="2.7.11.1"/>
    </reaction>
</comment>
<evidence type="ECO:0000256" key="4">
    <source>
        <dbReference type="ARBA" id="ARBA00022679"/>
    </source>
</evidence>
<keyword evidence="7 10" id="KW-0067">ATP-binding</keyword>
<dbReference type="SMART" id="SM00220">
    <property type="entry name" value="S_TKc"/>
    <property type="match status" value="1"/>
</dbReference>
<feature type="compositionally biased region" description="Polar residues" evidence="11">
    <location>
        <begin position="412"/>
        <end position="430"/>
    </location>
</feature>
<dbReference type="FunFam" id="1.10.510.10:FF:000534">
    <property type="entry name" value="Serine/threonine-protein kinase PKH2"/>
    <property type="match status" value="1"/>
</dbReference>
<dbReference type="PANTHER" id="PTHR24356">
    <property type="entry name" value="SERINE/THREONINE-PROTEIN KINASE"/>
    <property type="match status" value="1"/>
</dbReference>
<dbReference type="OrthoDB" id="347657at2759"/>
<dbReference type="InterPro" id="IPR011993">
    <property type="entry name" value="PH-like_dom_sf"/>
</dbReference>
<dbReference type="InterPro" id="IPR011009">
    <property type="entry name" value="Kinase-like_dom_sf"/>
</dbReference>
<dbReference type="CDD" id="cd05581">
    <property type="entry name" value="STKc_PDK1"/>
    <property type="match status" value="1"/>
</dbReference>
<dbReference type="PROSITE" id="PS00108">
    <property type="entry name" value="PROTEIN_KINASE_ST"/>
    <property type="match status" value="1"/>
</dbReference>
<evidence type="ECO:0000313" key="13">
    <source>
        <dbReference type="EMBL" id="KAF2074147.1"/>
    </source>
</evidence>
<comment type="similarity">
    <text evidence="1">Belongs to the protein kinase superfamily. AGC Ser/Thr protein kinase family. PDPK1 subfamily.</text>
</comment>
<dbReference type="PROSITE" id="PS00107">
    <property type="entry name" value="PROTEIN_KINASE_ATP"/>
    <property type="match status" value="1"/>
</dbReference>
<feature type="region of interest" description="Disordered" evidence="11">
    <location>
        <begin position="1"/>
        <end position="90"/>
    </location>
</feature>
<dbReference type="GO" id="GO:0004674">
    <property type="term" value="F:protein serine/threonine kinase activity"/>
    <property type="evidence" value="ECO:0007669"/>
    <property type="project" value="UniProtKB-KW"/>
</dbReference>
<dbReference type="Gene3D" id="3.30.200.20">
    <property type="entry name" value="Phosphorylase Kinase, domain 1"/>
    <property type="match status" value="1"/>
</dbReference>
<dbReference type="FunFam" id="3.30.200.20:FF:000191">
    <property type="entry name" value="3-phosphoinositide-dependent protein kinase 2-like"/>
    <property type="match status" value="1"/>
</dbReference>
<dbReference type="SUPFAM" id="SSF50729">
    <property type="entry name" value="PH domain-like"/>
    <property type="match status" value="1"/>
</dbReference>
<dbReference type="EC" id="2.7.11.1" evidence="2"/>
<name>A0A8J4V512_9MYCE</name>
<dbReference type="Pfam" id="PF00069">
    <property type="entry name" value="Pkinase"/>
    <property type="match status" value="1"/>
</dbReference>
<evidence type="ECO:0000256" key="10">
    <source>
        <dbReference type="PROSITE-ProRule" id="PRU10141"/>
    </source>
</evidence>
<dbReference type="Pfam" id="PF14593">
    <property type="entry name" value="PH_3"/>
    <property type="match status" value="1"/>
</dbReference>
<dbReference type="Gene3D" id="1.10.510.10">
    <property type="entry name" value="Transferase(Phosphotransferase) domain 1"/>
    <property type="match status" value="1"/>
</dbReference>
<evidence type="ECO:0000313" key="14">
    <source>
        <dbReference type="Proteomes" id="UP000695562"/>
    </source>
</evidence>
<keyword evidence="5 10" id="KW-0547">Nucleotide-binding</keyword>
<dbReference type="InterPro" id="IPR017441">
    <property type="entry name" value="Protein_kinase_ATP_BS"/>
</dbReference>
<dbReference type="SUPFAM" id="SSF56112">
    <property type="entry name" value="Protein kinase-like (PK-like)"/>
    <property type="match status" value="1"/>
</dbReference>
<feature type="compositionally biased region" description="Polar residues" evidence="11">
    <location>
        <begin position="1"/>
        <end position="15"/>
    </location>
</feature>